<dbReference type="InterPro" id="IPR019734">
    <property type="entry name" value="TPR_rpt"/>
</dbReference>
<dbReference type="SMART" id="SM00028">
    <property type="entry name" value="TPR"/>
    <property type="match status" value="4"/>
</dbReference>
<dbReference type="CDD" id="cd00761">
    <property type="entry name" value="Glyco_tranf_GTA_type"/>
    <property type="match status" value="1"/>
</dbReference>
<dbReference type="PANTHER" id="PTHR43685">
    <property type="entry name" value="GLYCOSYLTRANSFERASE"/>
    <property type="match status" value="1"/>
</dbReference>
<dbReference type="SUPFAM" id="SSF50969">
    <property type="entry name" value="YVTN repeat-like/Quinoprotein amine dehydrogenase"/>
    <property type="match status" value="1"/>
</dbReference>
<dbReference type="SUPFAM" id="SSF53448">
    <property type="entry name" value="Nucleotide-diphospho-sugar transferases"/>
    <property type="match status" value="1"/>
</dbReference>
<dbReference type="SUPFAM" id="SSF53756">
    <property type="entry name" value="UDP-Glycosyltransferase/glycogen phosphorylase"/>
    <property type="match status" value="1"/>
</dbReference>
<protein>
    <submittedName>
        <fullName evidence="5">Glycosyl transferase family 2</fullName>
    </submittedName>
</protein>
<keyword evidence="1" id="KW-0802">TPR repeat</keyword>
<dbReference type="eggNOG" id="COG0457">
    <property type="taxonomic scope" value="Bacteria"/>
</dbReference>
<dbReference type="CAZy" id="GT2">
    <property type="family name" value="Glycosyltransferase Family 2"/>
</dbReference>
<dbReference type="InterPro" id="IPR050834">
    <property type="entry name" value="Glycosyltransf_2"/>
</dbReference>
<keyword evidence="5" id="KW-0808">Transferase</keyword>
<sequence>MNPIHFQEQPLRTVHSKNFPGILSELGISLSVSTYQASRLLLLKGGSNTLKMDSYLFDQPMGVATDGKRLAIGGSTQIWQLGIAPGTSSQLAPPGSYDACFLPRQTHVTGDIDIHEMAYADDELWFINTRLSCLCTLDPAYSFVPRWRPPFVTAYDFSDRCHLNGLGLREGQPRYVTALGASDNREGWRSNKARGGILMDIQSNQILCEGLSMPHSPRWYNSNLWVLESGNGSLAKVDLSTGTWETIVQLPGFARGLDFCGSLAFIGLSQVRGSAFFSGIPITQRCQERICGVWIVNIENGEEVAFLKFEEAIHEIFAVTVLPGIRCPEIIAWDDDQLRTAFVLPDAALKEMVFPDPDPVVDSFAVVVPVCNIETKGISACWHTLNSIQASLNYFQQHYPKAAKTKFEVLLVDDGSTDQTVTLLKDYIHDKPHFKLVQHDRPRGLAAARNTGAKACQGKAIFFCNPDDHCRPDHIFTALKHLNTPLETSVQPQDSPPPKPKGLQLPLRRPRRRLYTLPGNYPAAVKTGIFLQEPIDPHWKQSLQEGLCLNLCVRREVHEFIEGFPEQEVLQTSLNGMEESAYNGWLKELFAVVWEPNETIELNPYSDYYCDQQFAKFQSPPKTDQGHSPEQQHYLDQIKKIIEEHNSYLQAKLQVESEVERLLRLAEQAYQQGQLDQSTELYRQCLALHSRCAEAHYKLGVIYMEQNQTGAAIVEFEQVLREQLFNSEAYHQLGLIYQLQNQTETAIAYYLQSLNLRPDQAKVRLNLAQAYLQKGDLALGFVEYEWRTQMAEVSQFDCPHPRWNGEAQLDQTILIYAEQGLEDAIQFVRLIPLVRQRCQRVILVCPPELTDLFRTAVGVDEVRTPNDIPLEAFQTYVSLSSLPLLLGITLENLPQSVPYLNVPASSKLQLSLPKAEGKLRVGICWTNEPISSDNGRYSCRLSDFRPVLKTPGIDFYSLRKVVSPVEQDQLDFWQVTDLSKQLPTFAETAAAIAQLDLIITVDTVVAHLAGALGKPVWTLLCYSPDWCWMLKRTDSPWYPTMRLFRQTVPGEWTEVFMQVQQALDQLKSSEFSS</sequence>
<dbReference type="PROSITE" id="PS50293">
    <property type="entry name" value="TPR_REGION"/>
    <property type="match status" value="1"/>
</dbReference>
<evidence type="ECO:0000259" key="3">
    <source>
        <dbReference type="Pfam" id="PF00535"/>
    </source>
</evidence>
<reference evidence="5" key="1">
    <citation type="submission" date="2009-01" db="EMBL/GenBank/DDBJ databases">
        <title>Complete sequence of chromosome Cyanothece sp. PCC 7425.</title>
        <authorList>
            <consortium name="US DOE Joint Genome Institute"/>
            <person name="Lucas S."/>
            <person name="Copeland A."/>
            <person name="Lapidus A."/>
            <person name="Glavina del Rio T."/>
            <person name="Dalin E."/>
            <person name="Tice H."/>
            <person name="Bruce D."/>
            <person name="Goodwin L."/>
            <person name="Pitluck S."/>
            <person name="Sims D."/>
            <person name="Meineke L."/>
            <person name="Brettin T."/>
            <person name="Detter J.C."/>
            <person name="Han C."/>
            <person name="Larimer F."/>
            <person name="Land M."/>
            <person name="Hauser L."/>
            <person name="Kyrpides N."/>
            <person name="Ovchinnikova G."/>
            <person name="Liberton M."/>
            <person name="Stoeckel J."/>
            <person name="Banerjee A."/>
            <person name="Singh A."/>
            <person name="Page L."/>
            <person name="Sato H."/>
            <person name="Zhao L."/>
            <person name="Sherman L."/>
            <person name="Pakrasi H."/>
            <person name="Richardson P."/>
        </authorList>
    </citation>
    <scope>NUCLEOTIDE SEQUENCE</scope>
    <source>
        <strain evidence="5">PCC 7425</strain>
    </source>
</reference>
<dbReference type="InterPro" id="IPR011990">
    <property type="entry name" value="TPR-like_helical_dom_sf"/>
</dbReference>
<feature type="repeat" description="TPR" evidence="1">
    <location>
        <begin position="693"/>
        <end position="726"/>
    </location>
</feature>
<dbReference type="InterPro" id="IPR001173">
    <property type="entry name" value="Glyco_trans_2-like"/>
</dbReference>
<evidence type="ECO:0000256" key="1">
    <source>
        <dbReference type="PROSITE-ProRule" id="PRU00339"/>
    </source>
</evidence>
<feature type="domain" description="Conserved hypothetical protein CHP03032" evidence="4">
    <location>
        <begin position="18"/>
        <end position="331"/>
    </location>
</feature>
<dbReference type="Pfam" id="PF16261">
    <property type="entry name" value="DUF4915"/>
    <property type="match status" value="1"/>
</dbReference>
<dbReference type="GO" id="GO:0016757">
    <property type="term" value="F:glycosyltransferase activity"/>
    <property type="evidence" value="ECO:0007669"/>
    <property type="project" value="InterPro"/>
</dbReference>
<feature type="domain" description="Glycosyltransferase 2-like" evidence="3">
    <location>
        <begin position="366"/>
        <end position="491"/>
    </location>
</feature>
<dbReference type="Pfam" id="PF01075">
    <property type="entry name" value="Glyco_transf_9"/>
    <property type="match status" value="1"/>
</dbReference>
<dbReference type="InterPro" id="IPR011044">
    <property type="entry name" value="Quino_amine_DH_bsu"/>
</dbReference>
<dbReference type="NCBIfam" id="TIGR03032">
    <property type="entry name" value="TIGR03032 family protein"/>
    <property type="match status" value="1"/>
</dbReference>
<dbReference type="InterPro" id="IPR002201">
    <property type="entry name" value="Glyco_trans_9"/>
</dbReference>
<evidence type="ECO:0000259" key="4">
    <source>
        <dbReference type="Pfam" id="PF16261"/>
    </source>
</evidence>
<feature type="repeat" description="TPR" evidence="1">
    <location>
        <begin position="727"/>
        <end position="760"/>
    </location>
</feature>
<evidence type="ECO:0000313" key="5">
    <source>
        <dbReference type="EMBL" id="ACL44125.1"/>
    </source>
</evidence>
<dbReference type="PROSITE" id="PS50005">
    <property type="entry name" value="TPR"/>
    <property type="match status" value="2"/>
</dbReference>
<dbReference type="OrthoDB" id="485389at2"/>
<name>B8HRD7_CYAP4</name>
<dbReference type="Gene3D" id="3.40.50.2000">
    <property type="entry name" value="Glycogen Phosphorylase B"/>
    <property type="match status" value="1"/>
</dbReference>
<dbReference type="eggNOG" id="COG0859">
    <property type="taxonomic scope" value="Bacteria"/>
</dbReference>
<dbReference type="Gene3D" id="3.90.550.10">
    <property type="entry name" value="Spore Coat Polysaccharide Biosynthesis Protein SpsA, Chain A"/>
    <property type="match status" value="1"/>
</dbReference>
<dbReference type="Pfam" id="PF13432">
    <property type="entry name" value="TPR_16"/>
    <property type="match status" value="1"/>
</dbReference>
<dbReference type="Pfam" id="PF00535">
    <property type="entry name" value="Glycos_transf_2"/>
    <property type="match status" value="1"/>
</dbReference>
<proteinExistence type="predicted"/>
<dbReference type="InterPro" id="IPR029044">
    <property type="entry name" value="Nucleotide-diphossugar_trans"/>
</dbReference>
<dbReference type="InterPro" id="IPR017481">
    <property type="entry name" value="CHP03032"/>
</dbReference>
<dbReference type="EMBL" id="CP001344">
    <property type="protein sequence ID" value="ACL44125.1"/>
    <property type="molecule type" value="Genomic_DNA"/>
</dbReference>
<dbReference type="PANTHER" id="PTHR43685:SF3">
    <property type="entry name" value="SLR2126 PROTEIN"/>
    <property type="match status" value="1"/>
</dbReference>
<dbReference type="AlphaFoldDB" id="B8HRD7"/>
<accession>B8HRD7</accession>
<dbReference type="STRING" id="395961.Cyan7425_1756"/>
<dbReference type="HOGENOM" id="CLU_010218_0_0_3"/>
<dbReference type="Pfam" id="PF13414">
    <property type="entry name" value="TPR_11"/>
    <property type="match status" value="1"/>
</dbReference>
<dbReference type="Gene3D" id="1.25.40.10">
    <property type="entry name" value="Tetratricopeptide repeat domain"/>
    <property type="match status" value="1"/>
</dbReference>
<evidence type="ECO:0000256" key="2">
    <source>
        <dbReference type="SAM" id="MobiDB-lite"/>
    </source>
</evidence>
<gene>
    <name evidence="5" type="ordered locus">Cyan7425_1756</name>
</gene>
<dbReference type="SUPFAM" id="SSF48452">
    <property type="entry name" value="TPR-like"/>
    <property type="match status" value="1"/>
</dbReference>
<organism evidence="5">
    <name type="scientific">Cyanothece sp. (strain PCC 7425 / ATCC 29141)</name>
    <dbReference type="NCBI Taxonomy" id="395961"/>
    <lineage>
        <taxon>Bacteria</taxon>
        <taxon>Bacillati</taxon>
        <taxon>Cyanobacteriota</taxon>
        <taxon>Cyanophyceae</taxon>
        <taxon>Gomontiellales</taxon>
        <taxon>Cyanothecaceae</taxon>
        <taxon>Cyanothece</taxon>
    </lineage>
</organism>
<dbReference type="KEGG" id="cyn:Cyan7425_1756"/>
<feature type="region of interest" description="Disordered" evidence="2">
    <location>
        <begin position="486"/>
        <end position="505"/>
    </location>
</feature>